<dbReference type="SUPFAM" id="SSF52540">
    <property type="entry name" value="P-loop containing nucleoside triphosphate hydrolases"/>
    <property type="match status" value="1"/>
</dbReference>
<dbReference type="GO" id="GO:0005524">
    <property type="term" value="F:ATP binding"/>
    <property type="evidence" value="ECO:0007669"/>
    <property type="project" value="InterPro"/>
</dbReference>
<protein>
    <recommendedName>
        <fullName evidence="1">ATPase AAA-type core domain-containing protein</fullName>
    </recommendedName>
</protein>
<dbReference type="InterPro" id="IPR050747">
    <property type="entry name" value="Mitochondrial_chaperone_BCS1"/>
</dbReference>
<dbReference type="Gene3D" id="3.40.50.300">
    <property type="entry name" value="P-loop containing nucleotide triphosphate hydrolases"/>
    <property type="match status" value="1"/>
</dbReference>
<dbReference type="InterPro" id="IPR003959">
    <property type="entry name" value="ATPase_AAA_core"/>
</dbReference>
<evidence type="ECO:0000259" key="1">
    <source>
        <dbReference type="Pfam" id="PF00004"/>
    </source>
</evidence>
<sequence>MSLDREIYEKSHHLGIGRNHCPPDEFNYFIKIGFGYLTTFWNNVKFDKSKILGNDYVYTGTYFATCPFFKNAQRIMLEDIECFLIDMSKQGYHWIWTKTKEDADTIIKNVNMRIHESTVKRLNPIYVFTKNGWHTYSQYSAYNEKNFVGYTNYLNKIVHDIETYKKYTIFLKSIGEGHKSLNYLLYGPPGVGKTTLILSLANKLNLPIYKINPTTIDNVSSDVLSPVTTHEMVTVSFEDFDRYLEKINADSKISMSEILNKLDGIENDKCYIRFFTANNESIITGNEALLNRMNAIFKFSYPTIDQFEAKLNAFMTYHSDEWNKENEKNKQEFLEIVNTNLKVSKLTLRPFCNFLIRYFYLDDCFAKMIENINELFADFKLHKHDTILQNALDETFDYAAIRALDLC</sequence>
<dbReference type="PANTHER" id="PTHR23070">
    <property type="entry name" value="BCS1 AAA-TYPE ATPASE"/>
    <property type="match status" value="1"/>
</dbReference>
<proteinExistence type="predicted"/>
<dbReference type="AlphaFoldDB" id="A0A6C0ECM5"/>
<feature type="domain" description="ATPase AAA-type core" evidence="1">
    <location>
        <begin position="183"/>
        <end position="300"/>
    </location>
</feature>
<name>A0A6C0ECM5_9ZZZZ</name>
<evidence type="ECO:0000313" key="2">
    <source>
        <dbReference type="EMBL" id="QHT26019.1"/>
    </source>
</evidence>
<organism evidence="2">
    <name type="scientific">viral metagenome</name>
    <dbReference type="NCBI Taxonomy" id="1070528"/>
    <lineage>
        <taxon>unclassified sequences</taxon>
        <taxon>metagenomes</taxon>
        <taxon>organismal metagenomes</taxon>
    </lineage>
</organism>
<dbReference type="GO" id="GO:0016887">
    <property type="term" value="F:ATP hydrolysis activity"/>
    <property type="evidence" value="ECO:0007669"/>
    <property type="project" value="InterPro"/>
</dbReference>
<reference evidence="2" key="1">
    <citation type="journal article" date="2020" name="Nature">
        <title>Giant virus diversity and host interactions through global metagenomics.</title>
        <authorList>
            <person name="Schulz F."/>
            <person name="Roux S."/>
            <person name="Paez-Espino D."/>
            <person name="Jungbluth S."/>
            <person name="Walsh D.A."/>
            <person name="Denef V.J."/>
            <person name="McMahon K.D."/>
            <person name="Konstantinidis K.T."/>
            <person name="Eloe-Fadrosh E.A."/>
            <person name="Kyrpides N.C."/>
            <person name="Woyke T."/>
        </authorList>
    </citation>
    <scope>NUCLEOTIDE SEQUENCE</scope>
    <source>
        <strain evidence="2">GVMAG-M-3300023179-27</strain>
    </source>
</reference>
<dbReference type="InterPro" id="IPR027417">
    <property type="entry name" value="P-loop_NTPase"/>
</dbReference>
<dbReference type="Pfam" id="PF00004">
    <property type="entry name" value="AAA"/>
    <property type="match status" value="1"/>
</dbReference>
<dbReference type="EMBL" id="MN739777">
    <property type="protein sequence ID" value="QHT26019.1"/>
    <property type="molecule type" value="Genomic_DNA"/>
</dbReference>
<accession>A0A6C0ECM5</accession>